<proteinExistence type="predicted"/>
<evidence type="ECO:0000313" key="2">
    <source>
        <dbReference type="EMBL" id="UJG39639.1"/>
    </source>
</evidence>
<feature type="transmembrane region" description="Helical" evidence="1">
    <location>
        <begin position="90"/>
        <end position="111"/>
    </location>
</feature>
<dbReference type="InterPro" id="IPR046283">
    <property type="entry name" value="DUF6320"/>
</dbReference>
<keyword evidence="1" id="KW-0472">Membrane</keyword>
<dbReference type="Pfam" id="PF19845">
    <property type="entry name" value="DUF6320"/>
    <property type="match status" value="1"/>
</dbReference>
<dbReference type="EMBL" id="CP084166">
    <property type="protein sequence ID" value="UJG39639.1"/>
    <property type="molecule type" value="Genomic_DNA"/>
</dbReference>
<feature type="transmembrane region" description="Helical" evidence="1">
    <location>
        <begin position="176"/>
        <end position="195"/>
    </location>
</feature>
<keyword evidence="1" id="KW-0812">Transmembrane</keyword>
<keyword evidence="1" id="KW-1133">Transmembrane helix</keyword>
<evidence type="ECO:0000256" key="1">
    <source>
        <dbReference type="SAM" id="Phobius"/>
    </source>
</evidence>
<sequence length="239" mass="27221">MPYCSRCGVEVDAGVEKCPLCDTPIQKLEGVSETRVTKKYPDEPIEENPVRKRTDKEKRMFALEIVSISLTLPFLITTFLDLIINKSITWARFPMLAFLFIWGTTAIPLLFPKKPVVLVLGEVSFVMGFLALVDYFDDWRLEWYVTYALPIVIVTILFSSLVVLASILVKKKGANIAAFILFGIGGLTFCLEIIISRTISWSLFVLTPTVVIGLFLLYLHYRFTKDIDIKEKLKEKLQI</sequence>
<reference evidence="2" key="1">
    <citation type="journal article" date="2022" name="Nat. Microbiol.">
        <title>Unique mobile elements and scalable gene flow at the prokaryote-eukaryote boundary revealed by circularized Asgard archaea genomes.</title>
        <authorList>
            <person name="Wu F."/>
            <person name="Speth D.R."/>
            <person name="Philosof A."/>
            <person name="Cremiere A."/>
            <person name="Narayanan A."/>
            <person name="Barco R.A."/>
            <person name="Connon S.A."/>
            <person name="Amend J.P."/>
            <person name="Antoshechkin I.A."/>
            <person name="Orphan V.J."/>
        </authorList>
    </citation>
    <scope>NUCLEOTIDE SEQUENCE</scope>
    <source>
        <strain evidence="2">PM71</strain>
    </source>
</reference>
<feature type="transmembrane region" description="Helical" evidence="1">
    <location>
        <begin position="148"/>
        <end position="169"/>
    </location>
</feature>
<feature type="transmembrane region" description="Helical" evidence="1">
    <location>
        <begin position="201"/>
        <end position="221"/>
    </location>
</feature>
<protein>
    <submittedName>
        <fullName evidence="2">DUF6320 domain-containing protein</fullName>
    </submittedName>
</protein>
<name>A0A9Y1BIB7_9ARCH</name>
<accession>A0A9Y1BIB7</accession>
<dbReference type="Proteomes" id="UP001201020">
    <property type="component" value="Chromosome"/>
</dbReference>
<dbReference type="AlphaFoldDB" id="A0A9Y1BIB7"/>
<feature type="transmembrane region" description="Helical" evidence="1">
    <location>
        <begin position="61"/>
        <end position="84"/>
    </location>
</feature>
<organism evidence="2">
    <name type="scientific">Candidatus Heimdallarchaeum aukensis</name>
    <dbReference type="NCBI Taxonomy" id="2876573"/>
    <lineage>
        <taxon>Archaea</taxon>
        <taxon>Promethearchaeati</taxon>
        <taxon>Candidatus Heimdallarchaeota</taxon>
        <taxon>Candidatus Heimdallarchaeia (ex Rinke et al. 2021) (nom. nud.)</taxon>
        <taxon>Candidatus Heimdallarchaeales</taxon>
        <taxon>Candidatus Heimdallarchaeaceae</taxon>
        <taxon>Candidatus Heimdallarchaeum</taxon>
    </lineage>
</organism>
<gene>
    <name evidence="2" type="ORF">K9W45_07145</name>
</gene>
<feature type="transmembrane region" description="Helical" evidence="1">
    <location>
        <begin position="116"/>
        <end position="136"/>
    </location>
</feature>